<organism evidence="2 3">
    <name type="scientific">Trichinella nativa</name>
    <dbReference type="NCBI Taxonomy" id="6335"/>
    <lineage>
        <taxon>Eukaryota</taxon>
        <taxon>Metazoa</taxon>
        <taxon>Ecdysozoa</taxon>
        <taxon>Nematoda</taxon>
        <taxon>Enoplea</taxon>
        <taxon>Dorylaimia</taxon>
        <taxon>Trichinellida</taxon>
        <taxon>Trichinellidae</taxon>
        <taxon>Trichinella</taxon>
    </lineage>
</organism>
<feature type="region of interest" description="Disordered" evidence="1">
    <location>
        <begin position="1"/>
        <end position="107"/>
    </location>
</feature>
<feature type="non-terminal residue" evidence="2">
    <location>
        <position position="1"/>
    </location>
</feature>
<proteinExistence type="predicted"/>
<keyword evidence="3" id="KW-1185">Reference proteome</keyword>
<sequence>LDHVRESRPKSNPGGRGLRVTRRRLGRRRLAEVLGNRGAGNSAGRRRRCGWNRGDEGIGGRPPPGRGKVFGQPPLCARRSCPPQQLFPRSTSAPGIRAALGSARRRSPAIRFSHEAVFR</sequence>
<evidence type="ECO:0000313" key="2">
    <source>
        <dbReference type="EMBL" id="KRZ47088.1"/>
    </source>
</evidence>
<comment type="caution">
    <text evidence="2">The sequence shown here is derived from an EMBL/GenBank/DDBJ whole genome shotgun (WGS) entry which is preliminary data.</text>
</comment>
<dbReference type="EMBL" id="JYDW01001424">
    <property type="protein sequence ID" value="KRZ47088.1"/>
    <property type="molecule type" value="Genomic_DNA"/>
</dbReference>
<evidence type="ECO:0000256" key="1">
    <source>
        <dbReference type="SAM" id="MobiDB-lite"/>
    </source>
</evidence>
<name>A0A0V1KIM5_9BILA</name>
<dbReference type="AlphaFoldDB" id="A0A0V1KIM5"/>
<accession>A0A0V1KIM5</accession>
<reference evidence="2 3" key="1">
    <citation type="submission" date="2015-05" db="EMBL/GenBank/DDBJ databases">
        <title>Evolution of Trichinella species and genotypes.</title>
        <authorList>
            <person name="Korhonen P.K."/>
            <person name="Edoardo P."/>
            <person name="Giuseppe L.R."/>
            <person name="Gasser R.B."/>
        </authorList>
    </citation>
    <scope>NUCLEOTIDE SEQUENCE [LARGE SCALE GENOMIC DNA]</scope>
    <source>
        <strain evidence="2">ISS10</strain>
    </source>
</reference>
<dbReference type="Proteomes" id="UP000054721">
    <property type="component" value="Unassembled WGS sequence"/>
</dbReference>
<gene>
    <name evidence="2" type="ORF">T02_5169</name>
</gene>
<protein>
    <submittedName>
        <fullName evidence="2">Uncharacterized protein</fullName>
    </submittedName>
</protein>
<feature type="compositionally biased region" description="Basic residues" evidence="1">
    <location>
        <begin position="19"/>
        <end position="28"/>
    </location>
</feature>
<evidence type="ECO:0000313" key="3">
    <source>
        <dbReference type="Proteomes" id="UP000054721"/>
    </source>
</evidence>